<keyword evidence="3" id="KW-0804">Transcription</keyword>
<dbReference type="RefSeq" id="WP_015745932.1">
    <property type="nucleotide sequence ID" value="NC_013235.1"/>
</dbReference>
<dbReference type="CDD" id="cd01392">
    <property type="entry name" value="HTH_LacI"/>
    <property type="match status" value="1"/>
</dbReference>
<keyword evidence="1" id="KW-0805">Transcription regulation</keyword>
<evidence type="ECO:0000256" key="2">
    <source>
        <dbReference type="ARBA" id="ARBA00023125"/>
    </source>
</evidence>
<dbReference type="EMBL" id="CP001737">
    <property type="protein sequence ID" value="ACV77015.1"/>
    <property type="molecule type" value="Genomic_DNA"/>
</dbReference>
<accession>C8X839</accession>
<reference evidence="6" key="1">
    <citation type="submission" date="2009-09" db="EMBL/GenBank/DDBJ databases">
        <title>The complete genome of Nakamurella multipartita DSM 44233.</title>
        <authorList>
            <consortium name="US DOE Joint Genome Institute (JGI-PGF)"/>
            <person name="Lucas S."/>
            <person name="Copeland A."/>
            <person name="Lapidus A."/>
            <person name="Glavina del Rio T."/>
            <person name="Dalin E."/>
            <person name="Tice H."/>
            <person name="Bruce D."/>
            <person name="Goodwin L."/>
            <person name="Pitluck S."/>
            <person name="Kyrpides N."/>
            <person name="Mavromatis K."/>
            <person name="Ivanova N."/>
            <person name="Ovchinnikova G."/>
            <person name="Sims D."/>
            <person name="Meincke L."/>
            <person name="Brettin T."/>
            <person name="Detter J.C."/>
            <person name="Han C."/>
            <person name="Larimer F."/>
            <person name="Land M."/>
            <person name="Hauser L."/>
            <person name="Markowitz V."/>
            <person name="Cheng J.-F."/>
            <person name="Hugenholtz P."/>
            <person name="Woyke T."/>
            <person name="Wu D."/>
            <person name="Klenk H.-P."/>
            <person name="Eisen J.A."/>
        </authorList>
    </citation>
    <scope>NUCLEOTIDE SEQUENCE [LARGE SCALE GENOMIC DNA]</scope>
    <source>
        <strain evidence="6">ATCC 700099 / DSM 44233 / CIP 104796 / JCM 9543 / NBRC 105858 / Y-104</strain>
    </source>
</reference>
<dbReference type="Pfam" id="PF13377">
    <property type="entry name" value="Peripla_BP_3"/>
    <property type="match status" value="1"/>
</dbReference>
<keyword evidence="6" id="KW-1185">Reference proteome</keyword>
<evidence type="ECO:0000256" key="1">
    <source>
        <dbReference type="ARBA" id="ARBA00023015"/>
    </source>
</evidence>
<dbReference type="Pfam" id="PF00356">
    <property type="entry name" value="LacI"/>
    <property type="match status" value="1"/>
</dbReference>
<gene>
    <name evidence="5" type="ordered locus">Namu_0600</name>
</gene>
<name>C8X839_NAKMY</name>
<sequence length="332" mass="35100">MATLRDVALAAGVSTSTASRVLDERLPPSRTAAADRVRQAAADLGYVRDPLAAGLRRSGTSTIGVVVPRLTDTVMAMLYEEIAAGALARGLFAVVATTHDRPEAERLAVESLLRRRVDGIIRTTARTDAPLRIDESQFGARQVLALRADGIHSTSIGDDTLGGYLATRKLIDHGHRRIGLVMGPGYATTATNRRDGYRNALVEAGIPLDDALIVGDSFSMEAGESAAHALLDLADPPTAIFAVNDNNAIGVMAAAAARGLRIPDDLSVIGYNDIPVVSKLPVPLTTIREPFNLIARGAIDLLLEDTPGDEPRTLVATPTLIPRKSTAAPRAR</sequence>
<dbReference type="eggNOG" id="COG1609">
    <property type="taxonomic scope" value="Bacteria"/>
</dbReference>
<reference evidence="5 6" key="2">
    <citation type="journal article" date="2010" name="Stand. Genomic Sci.">
        <title>Complete genome sequence of Nakamurella multipartita type strain (Y-104).</title>
        <authorList>
            <person name="Tice H."/>
            <person name="Mayilraj S."/>
            <person name="Sims D."/>
            <person name="Lapidus A."/>
            <person name="Nolan M."/>
            <person name="Lucas S."/>
            <person name="Glavina Del Rio T."/>
            <person name="Copeland A."/>
            <person name="Cheng J.F."/>
            <person name="Meincke L."/>
            <person name="Bruce D."/>
            <person name="Goodwin L."/>
            <person name="Pitluck S."/>
            <person name="Ivanova N."/>
            <person name="Mavromatis K."/>
            <person name="Ovchinnikova G."/>
            <person name="Pati A."/>
            <person name="Chen A."/>
            <person name="Palaniappan K."/>
            <person name="Land M."/>
            <person name="Hauser L."/>
            <person name="Chang Y.J."/>
            <person name="Jeffries C.D."/>
            <person name="Detter J.C."/>
            <person name="Brettin T."/>
            <person name="Rohde M."/>
            <person name="Goker M."/>
            <person name="Bristow J."/>
            <person name="Eisen J.A."/>
            <person name="Markowitz V."/>
            <person name="Hugenholtz P."/>
            <person name="Kyrpides N.C."/>
            <person name="Klenk H.P."/>
            <person name="Chen F."/>
        </authorList>
    </citation>
    <scope>NUCLEOTIDE SEQUENCE [LARGE SCALE GENOMIC DNA]</scope>
    <source>
        <strain evidence="6">ATCC 700099 / DSM 44233 / CIP 104796 / JCM 9543 / NBRC 105858 / Y-104</strain>
    </source>
</reference>
<organism evidence="5 6">
    <name type="scientific">Nakamurella multipartita (strain ATCC 700099 / DSM 44233 / CIP 104796 / JCM 9543 / NBRC 105858 / Y-104)</name>
    <name type="common">Microsphaera multipartita</name>
    <dbReference type="NCBI Taxonomy" id="479431"/>
    <lineage>
        <taxon>Bacteria</taxon>
        <taxon>Bacillati</taxon>
        <taxon>Actinomycetota</taxon>
        <taxon>Actinomycetes</taxon>
        <taxon>Nakamurellales</taxon>
        <taxon>Nakamurellaceae</taxon>
        <taxon>Nakamurella</taxon>
    </lineage>
</organism>
<dbReference type="GO" id="GO:0000976">
    <property type="term" value="F:transcription cis-regulatory region binding"/>
    <property type="evidence" value="ECO:0007669"/>
    <property type="project" value="TreeGrafter"/>
</dbReference>
<dbReference type="PANTHER" id="PTHR30146">
    <property type="entry name" value="LACI-RELATED TRANSCRIPTIONAL REPRESSOR"/>
    <property type="match status" value="1"/>
</dbReference>
<dbReference type="PROSITE" id="PS50932">
    <property type="entry name" value="HTH_LACI_2"/>
    <property type="match status" value="1"/>
</dbReference>
<dbReference type="Proteomes" id="UP000002218">
    <property type="component" value="Chromosome"/>
</dbReference>
<dbReference type="InterPro" id="IPR028082">
    <property type="entry name" value="Peripla_BP_I"/>
</dbReference>
<dbReference type="PROSITE" id="PS00356">
    <property type="entry name" value="HTH_LACI_1"/>
    <property type="match status" value="1"/>
</dbReference>
<proteinExistence type="predicted"/>
<dbReference type="PANTHER" id="PTHR30146:SF109">
    <property type="entry name" value="HTH-TYPE TRANSCRIPTIONAL REGULATOR GALS"/>
    <property type="match status" value="1"/>
</dbReference>
<keyword evidence="2" id="KW-0238">DNA-binding</keyword>
<dbReference type="InterPro" id="IPR046335">
    <property type="entry name" value="LacI/GalR-like_sensor"/>
</dbReference>
<dbReference type="SUPFAM" id="SSF47413">
    <property type="entry name" value="lambda repressor-like DNA-binding domains"/>
    <property type="match status" value="1"/>
</dbReference>
<dbReference type="OrthoDB" id="37081at2"/>
<protein>
    <submittedName>
        <fullName evidence="5">Transcriptional regulator, LacI family</fullName>
    </submittedName>
</protein>
<dbReference type="Gene3D" id="3.40.50.2300">
    <property type="match status" value="2"/>
</dbReference>
<dbReference type="Gene3D" id="1.10.260.40">
    <property type="entry name" value="lambda repressor-like DNA-binding domains"/>
    <property type="match status" value="1"/>
</dbReference>
<feature type="domain" description="HTH lacI-type" evidence="4">
    <location>
        <begin position="2"/>
        <end position="57"/>
    </location>
</feature>
<dbReference type="STRING" id="479431.Namu_0600"/>
<dbReference type="GO" id="GO:0003700">
    <property type="term" value="F:DNA-binding transcription factor activity"/>
    <property type="evidence" value="ECO:0007669"/>
    <property type="project" value="TreeGrafter"/>
</dbReference>
<dbReference type="AlphaFoldDB" id="C8X839"/>
<dbReference type="InterPro" id="IPR000843">
    <property type="entry name" value="HTH_LacI"/>
</dbReference>
<evidence type="ECO:0000313" key="5">
    <source>
        <dbReference type="EMBL" id="ACV77015.1"/>
    </source>
</evidence>
<evidence type="ECO:0000259" key="4">
    <source>
        <dbReference type="PROSITE" id="PS50932"/>
    </source>
</evidence>
<dbReference type="InterPro" id="IPR010982">
    <property type="entry name" value="Lambda_DNA-bd_dom_sf"/>
</dbReference>
<dbReference type="KEGG" id="nml:Namu_0600"/>
<evidence type="ECO:0000313" key="6">
    <source>
        <dbReference type="Proteomes" id="UP000002218"/>
    </source>
</evidence>
<dbReference type="SUPFAM" id="SSF53822">
    <property type="entry name" value="Periplasmic binding protein-like I"/>
    <property type="match status" value="1"/>
</dbReference>
<dbReference type="InParanoid" id="C8X839"/>
<dbReference type="SMART" id="SM00354">
    <property type="entry name" value="HTH_LACI"/>
    <property type="match status" value="1"/>
</dbReference>
<dbReference type="HOGENOM" id="CLU_037628_6_1_11"/>
<evidence type="ECO:0000256" key="3">
    <source>
        <dbReference type="ARBA" id="ARBA00023163"/>
    </source>
</evidence>